<feature type="region of interest" description="Disordered" evidence="1">
    <location>
        <begin position="91"/>
        <end position="112"/>
    </location>
</feature>
<proteinExistence type="predicted"/>
<evidence type="ECO:0000313" key="3">
    <source>
        <dbReference type="Proteomes" id="UP001372834"/>
    </source>
</evidence>
<feature type="region of interest" description="Disordered" evidence="1">
    <location>
        <begin position="30"/>
        <end position="62"/>
    </location>
</feature>
<comment type="caution">
    <text evidence="2">The sequence shown here is derived from an EMBL/GenBank/DDBJ whole genome shotgun (WGS) entry which is preliminary data.</text>
</comment>
<dbReference type="EMBL" id="JAWJWE010000003">
    <property type="protein sequence ID" value="KAK6638622.1"/>
    <property type="molecule type" value="Genomic_DNA"/>
</dbReference>
<organism evidence="2 3">
    <name type="scientific">Polyplax serrata</name>
    <name type="common">Common mouse louse</name>
    <dbReference type="NCBI Taxonomy" id="468196"/>
    <lineage>
        <taxon>Eukaryota</taxon>
        <taxon>Metazoa</taxon>
        <taxon>Ecdysozoa</taxon>
        <taxon>Arthropoda</taxon>
        <taxon>Hexapoda</taxon>
        <taxon>Insecta</taxon>
        <taxon>Pterygota</taxon>
        <taxon>Neoptera</taxon>
        <taxon>Paraneoptera</taxon>
        <taxon>Psocodea</taxon>
        <taxon>Troctomorpha</taxon>
        <taxon>Phthiraptera</taxon>
        <taxon>Anoplura</taxon>
        <taxon>Polyplacidae</taxon>
        <taxon>Polyplax</taxon>
    </lineage>
</organism>
<reference evidence="2 3" key="1">
    <citation type="submission" date="2023-10" db="EMBL/GenBank/DDBJ databases">
        <title>Genomes of two closely related lineages of the louse Polyplax serrata with different host specificities.</title>
        <authorList>
            <person name="Martinu J."/>
            <person name="Tarabai H."/>
            <person name="Stefka J."/>
            <person name="Hypsa V."/>
        </authorList>
    </citation>
    <scope>NUCLEOTIDE SEQUENCE [LARGE SCALE GENOMIC DNA]</scope>
    <source>
        <strain evidence="2">HR10_N</strain>
    </source>
</reference>
<name>A0AAN8PL84_POLSC</name>
<dbReference type="AlphaFoldDB" id="A0AAN8PL84"/>
<dbReference type="Proteomes" id="UP001372834">
    <property type="component" value="Unassembled WGS sequence"/>
</dbReference>
<evidence type="ECO:0000313" key="2">
    <source>
        <dbReference type="EMBL" id="KAK6638622.1"/>
    </source>
</evidence>
<gene>
    <name evidence="2" type="ORF">RUM43_006889</name>
</gene>
<sequence length="112" mass="12174">MGSRATNRSDVLPVDKSITTKQSAVRVVFYSQGRESSPGAKKSGNLGRVTNEKEHPGRGDLDVERRGILEIVKNEKSESFRFSGGWRAWPGGRGGAPLPVAADNFSRGMKRS</sequence>
<evidence type="ECO:0000256" key="1">
    <source>
        <dbReference type="SAM" id="MobiDB-lite"/>
    </source>
</evidence>
<protein>
    <submittedName>
        <fullName evidence="2">Uncharacterized protein</fullName>
    </submittedName>
</protein>
<accession>A0AAN8PL84</accession>
<feature type="compositionally biased region" description="Basic and acidic residues" evidence="1">
    <location>
        <begin position="50"/>
        <end position="62"/>
    </location>
</feature>